<dbReference type="STRING" id="36745.CLSAP_20010"/>
<dbReference type="OrthoDB" id="6638171at2"/>
<gene>
    <name evidence="1" type="ORF">Cspa_c21800</name>
</gene>
<evidence type="ECO:0000313" key="1">
    <source>
        <dbReference type="EMBL" id="AGF55945.1"/>
    </source>
</evidence>
<accession>M1LSI4</accession>
<proteinExistence type="predicted"/>
<dbReference type="Proteomes" id="UP000011728">
    <property type="component" value="Chromosome"/>
</dbReference>
<dbReference type="PATRIC" id="fig|931276.5.peg.2178"/>
<organism evidence="1 2">
    <name type="scientific">Clostridium saccharoperbutylacetonicum N1-4(HMT)</name>
    <dbReference type="NCBI Taxonomy" id="931276"/>
    <lineage>
        <taxon>Bacteria</taxon>
        <taxon>Bacillati</taxon>
        <taxon>Bacillota</taxon>
        <taxon>Clostridia</taxon>
        <taxon>Eubacteriales</taxon>
        <taxon>Clostridiaceae</taxon>
        <taxon>Clostridium</taxon>
    </lineage>
</organism>
<dbReference type="KEGG" id="csr:Cspa_c21800"/>
<dbReference type="HOGENOM" id="CLU_146570_0_0_9"/>
<keyword evidence="2" id="KW-1185">Reference proteome</keyword>
<name>M1LSI4_9CLOT</name>
<dbReference type="eggNOG" id="ENOG50332N5">
    <property type="taxonomic scope" value="Bacteria"/>
</dbReference>
<evidence type="ECO:0000313" key="2">
    <source>
        <dbReference type="Proteomes" id="UP000011728"/>
    </source>
</evidence>
<dbReference type="EMBL" id="CP004121">
    <property type="protein sequence ID" value="AGF55945.1"/>
    <property type="molecule type" value="Genomic_DNA"/>
</dbReference>
<protein>
    <submittedName>
        <fullName evidence="1">Uncharacterized protein</fullName>
    </submittedName>
</protein>
<dbReference type="AlphaFoldDB" id="M1LSI4"/>
<sequence>MQYYLMKNILKNIKIKIYKNINSVLLIRKVGDNVACIAEFGIIDEFEKDKDYSVQYEPQKYNCIAIDDNILNDWWTELILIKTYFNSYSRPNFALARWGVTLIPPESLEDFYNIVLKDKRSKSSKELIDLMILLRKAISENKFIIHYGV</sequence>
<reference evidence="1 2" key="1">
    <citation type="submission" date="2013-02" db="EMBL/GenBank/DDBJ databases">
        <title>Genome sequence of Clostridium saccharoperbutylacetonicum N1-4(HMT).</title>
        <authorList>
            <person name="Poehlein A."/>
            <person name="Daniel R."/>
        </authorList>
    </citation>
    <scope>NUCLEOTIDE SEQUENCE [LARGE SCALE GENOMIC DNA]</scope>
    <source>
        <strain evidence="2">N1-4(HMT)</strain>
    </source>
</reference>